<keyword evidence="5" id="KW-0732">Signal</keyword>
<dbReference type="GO" id="GO:0015344">
    <property type="term" value="F:siderophore uptake transmembrane transporter activity"/>
    <property type="evidence" value="ECO:0007669"/>
    <property type="project" value="TreeGrafter"/>
</dbReference>
<keyword evidence="7" id="KW-0998">Cell outer membrane</keyword>
<dbReference type="Gene3D" id="2.60.40.1120">
    <property type="entry name" value="Carboxypeptidase-like, regulatory domain"/>
    <property type="match status" value="1"/>
</dbReference>
<dbReference type="InterPro" id="IPR037066">
    <property type="entry name" value="Plug_dom_sf"/>
</dbReference>
<evidence type="ECO:0000256" key="7">
    <source>
        <dbReference type="ARBA" id="ARBA00023237"/>
    </source>
</evidence>
<dbReference type="Gene3D" id="2.170.130.10">
    <property type="entry name" value="TonB-dependent receptor, plug domain"/>
    <property type="match status" value="1"/>
</dbReference>
<dbReference type="Gene3D" id="2.40.170.20">
    <property type="entry name" value="TonB-dependent receptor, beta-barrel domain"/>
    <property type="match status" value="1"/>
</dbReference>
<reference evidence="9 10" key="1">
    <citation type="submission" date="2018-01" db="EMBL/GenBank/DDBJ databases">
        <title>Genomic Encyclopedia of Type Strains, Phase I: the one thousand microbial genomes (KMG-I) project.</title>
        <authorList>
            <person name="Goeker M."/>
        </authorList>
    </citation>
    <scope>NUCLEOTIDE SEQUENCE [LARGE SCALE GENOMIC DNA]</scope>
    <source>
        <strain evidence="9 10">DSM 17960</strain>
    </source>
</reference>
<evidence type="ECO:0000256" key="6">
    <source>
        <dbReference type="ARBA" id="ARBA00023136"/>
    </source>
</evidence>
<proteinExistence type="predicted"/>
<dbReference type="Pfam" id="PF07715">
    <property type="entry name" value="Plug"/>
    <property type="match status" value="1"/>
</dbReference>
<dbReference type="SUPFAM" id="SSF49464">
    <property type="entry name" value="Carboxypeptidase regulatory domain-like"/>
    <property type="match status" value="1"/>
</dbReference>
<evidence type="ECO:0000256" key="2">
    <source>
        <dbReference type="ARBA" id="ARBA00022448"/>
    </source>
</evidence>
<evidence type="ECO:0000259" key="8">
    <source>
        <dbReference type="Pfam" id="PF07715"/>
    </source>
</evidence>
<keyword evidence="9" id="KW-0675">Receptor</keyword>
<dbReference type="Proteomes" id="UP000237056">
    <property type="component" value="Unassembled WGS sequence"/>
</dbReference>
<evidence type="ECO:0000313" key="10">
    <source>
        <dbReference type="Proteomes" id="UP000237056"/>
    </source>
</evidence>
<name>A0A2S4N8S1_9FLAO</name>
<dbReference type="EMBL" id="PQNY01000006">
    <property type="protein sequence ID" value="POS02094.1"/>
    <property type="molecule type" value="Genomic_DNA"/>
</dbReference>
<keyword evidence="6" id="KW-0472">Membrane</keyword>
<dbReference type="SUPFAM" id="SSF56935">
    <property type="entry name" value="Porins"/>
    <property type="match status" value="1"/>
</dbReference>
<feature type="domain" description="TonB-dependent receptor plug" evidence="8">
    <location>
        <begin position="158"/>
        <end position="234"/>
    </location>
</feature>
<accession>A0A2S4N8S1</accession>
<gene>
    <name evidence="9" type="ORF">Q361_106157</name>
</gene>
<dbReference type="InterPro" id="IPR039426">
    <property type="entry name" value="TonB-dep_rcpt-like"/>
</dbReference>
<comment type="subcellular location">
    <subcellularLocation>
        <location evidence="1">Cell outer membrane</location>
        <topology evidence="1">Multi-pass membrane protein</topology>
    </subcellularLocation>
</comment>
<evidence type="ECO:0000256" key="3">
    <source>
        <dbReference type="ARBA" id="ARBA00022452"/>
    </source>
</evidence>
<evidence type="ECO:0000256" key="4">
    <source>
        <dbReference type="ARBA" id="ARBA00022692"/>
    </source>
</evidence>
<comment type="caution">
    <text evidence="9">The sequence shown here is derived from an EMBL/GenBank/DDBJ whole genome shotgun (WGS) entry which is preliminary data.</text>
</comment>
<evidence type="ECO:0000256" key="1">
    <source>
        <dbReference type="ARBA" id="ARBA00004571"/>
    </source>
</evidence>
<keyword evidence="3" id="KW-1134">Transmembrane beta strand</keyword>
<dbReference type="GO" id="GO:0009279">
    <property type="term" value="C:cell outer membrane"/>
    <property type="evidence" value="ECO:0007669"/>
    <property type="project" value="UniProtKB-SubCell"/>
</dbReference>
<dbReference type="AlphaFoldDB" id="A0A2S4N8S1"/>
<keyword evidence="2" id="KW-0813">Transport</keyword>
<evidence type="ECO:0000313" key="9">
    <source>
        <dbReference type="EMBL" id="POS02094.1"/>
    </source>
</evidence>
<keyword evidence="10" id="KW-1185">Reference proteome</keyword>
<dbReference type="PANTHER" id="PTHR30069:SF29">
    <property type="entry name" value="HEMOGLOBIN AND HEMOGLOBIN-HAPTOGLOBIN-BINDING PROTEIN 1-RELATED"/>
    <property type="match status" value="1"/>
</dbReference>
<organism evidence="9 10">
    <name type="scientific">Flavobacterium croceum DSM 17960</name>
    <dbReference type="NCBI Taxonomy" id="1121886"/>
    <lineage>
        <taxon>Bacteria</taxon>
        <taxon>Pseudomonadati</taxon>
        <taxon>Bacteroidota</taxon>
        <taxon>Flavobacteriia</taxon>
        <taxon>Flavobacteriales</taxon>
        <taxon>Flavobacteriaceae</taxon>
        <taxon>Flavobacterium</taxon>
    </lineage>
</organism>
<dbReference type="GO" id="GO:0044718">
    <property type="term" value="P:siderophore transmembrane transport"/>
    <property type="evidence" value="ECO:0007669"/>
    <property type="project" value="TreeGrafter"/>
</dbReference>
<sequence>MSFIIEICNLKLIDMKHIKLLVFILLVNFFANAQEKFTLSGTILDKKSNETLIGVNIRIENKNSNTNTNEYGFYSITLPKGEYTVKYSYLGYETLTEKIVLDKNITNNVSLKENTQTLQEVVITEKSKANIRKPEMSLNKLSIGTIKQMPVVLGEVDIIKSILMLPGVTNAGEGQSGFNVRGGGADQNLIQLDEATIYNSSHLFGFFSVFNPDAIKDLKLYKGGIPARFGGRASSVLDIYQKDGNSKDFHMNGGIGLISSRLLAEGPVVKNKSSFLIGGRASYAHLFLKLSDNKNSAYFYDLNTKWNYKFNKNNSLYLSGYFGRDVFDIAQSFRNTYGNATLNLRWNHLFSDKLFSNLSAIYSDYYYGLQLDFVGFKWDSGIKNYNLKYDFKYYVNDNIKMNFGANAIYYDFNPGEIKPSSENSSINYRQLDKKYAFEPSVYVGAEQKISSKFSTEYGVRYCSFTRLGSSTINNYLNDNPVAYDEDLKIYEKATPISTTFYGKNKKIASYNNFEPRFAIAYEINEDNSIKASYNRMAQYLQLVSNTASPTPLDVWTPSDKYIKPQLADQYALGYFKNFKDDNYSLELETFYKKIKNRMDYIDGADLIANEAIEQVILNGEMRAYGLEILLKKNNGKLNGWVAYTLSKSEQRTPGRTASEVGINNSQWYRSAYDKLHNLAVTASYKLNTKWNFGANFILQSGQPVTYPNGQYTYQGITVPSYGTRNENRLPLYHHLDIAATLTPKQDASKKWKGEWVFSIYNLYGRKNAASISFRQNQETAQNEAYRLSIFGLVPSVTYNFKF</sequence>
<dbReference type="InterPro" id="IPR012910">
    <property type="entry name" value="Plug_dom"/>
</dbReference>
<keyword evidence="4" id="KW-0812">Transmembrane</keyword>
<dbReference type="Pfam" id="PF13715">
    <property type="entry name" value="CarbopepD_reg_2"/>
    <property type="match status" value="1"/>
</dbReference>
<evidence type="ECO:0000256" key="5">
    <source>
        <dbReference type="ARBA" id="ARBA00022729"/>
    </source>
</evidence>
<dbReference type="PANTHER" id="PTHR30069">
    <property type="entry name" value="TONB-DEPENDENT OUTER MEMBRANE RECEPTOR"/>
    <property type="match status" value="1"/>
</dbReference>
<dbReference type="InterPro" id="IPR008969">
    <property type="entry name" value="CarboxyPept-like_regulatory"/>
</dbReference>
<protein>
    <submittedName>
        <fullName evidence="9">TonB-dependent receptor-like protein</fullName>
    </submittedName>
</protein>
<dbReference type="InterPro" id="IPR036942">
    <property type="entry name" value="Beta-barrel_TonB_sf"/>
</dbReference>